<evidence type="ECO:0000313" key="2">
    <source>
        <dbReference type="EMBL" id="KKM27771.1"/>
    </source>
</evidence>
<proteinExistence type="predicted"/>
<comment type="caution">
    <text evidence="2">The sequence shown here is derived from an EMBL/GenBank/DDBJ whole genome shotgun (WGS) entry which is preliminary data.</text>
</comment>
<accession>A0A0F9IJI7</accession>
<sequence length="104" mass="11695">MNPNTNRFEQLHGDDVVGDDANAAPHNQTQEQLRRLTQKAKQLDPALLGMLLRPNGEPVPRHWSTFQVGEDVVIKDYTFRVKYVGETSILFEPVGPVLVGEIDD</sequence>
<protein>
    <submittedName>
        <fullName evidence="2">Uncharacterized protein</fullName>
    </submittedName>
</protein>
<dbReference type="EMBL" id="LAZR01012260">
    <property type="protein sequence ID" value="KKM27771.1"/>
    <property type="molecule type" value="Genomic_DNA"/>
</dbReference>
<reference evidence="2" key="1">
    <citation type="journal article" date="2015" name="Nature">
        <title>Complex archaea that bridge the gap between prokaryotes and eukaryotes.</title>
        <authorList>
            <person name="Spang A."/>
            <person name="Saw J.H."/>
            <person name="Jorgensen S.L."/>
            <person name="Zaremba-Niedzwiedzka K."/>
            <person name="Martijn J."/>
            <person name="Lind A.E."/>
            <person name="van Eijk R."/>
            <person name="Schleper C."/>
            <person name="Guy L."/>
            <person name="Ettema T.J."/>
        </authorList>
    </citation>
    <scope>NUCLEOTIDE SEQUENCE</scope>
</reference>
<organism evidence="2">
    <name type="scientific">marine sediment metagenome</name>
    <dbReference type="NCBI Taxonomy" id="412755"/>
    <lineage>
        <taxon>unclassified sequences</taxon>
        <taxon>metagenomes</taxon>
        <taxon>ecological metagenomes</taxon>
    </lineage>
</organism>
<name>A0A0F9IJI7_9ZZZZ</name>
<dbReference type="AlphaFoldDB" id="A0A0F9IJI7"/>
<gene>
    <name evidence="2" type="ORF">LCGC14_1571450</name>
</gene>
<evidence type="ECO:0000256" key="1">
    <source>
        <dbReference type="SAM" id="MobiDB-lite"/>
    </source>
</evidence>
<feature type="region of interest" description="Disordered" evidence="1">
    <location>
        <begin position="1"/>
        <end position="34"/>
    </location>
</feature>